<dbReference type="STRING" id="888060.HMPREF9081_0413"/>
<proteinExistence type="predicted"/>
<comment type="caution">
    <text evidence="1">The sequence shown here is derived from an EMBL/GenBank/DDBJ whole genome shotgun (WGS) entry which is preliminary data.</text>
</comment>
<keyword evidence="2" id="KW-1185">Reference proteome</keyword>
<protein>
    <submittedName>
        <fullName evidence="1">Uncharacterized protein</fullName>
    </submittedName>
</protein>
<gene>
    <name evidence="1" type="ORF">HMPREF9081_0413</name>
</gene>
<dbReference type="Proteomes" id="UP000004067">
    <property type="component" value="Unassembled WGS sequence"/>
</dbReference>
<accession>F5RJH8</accession>
<sequence>MPNIQLLLSDDEYAVVAAAAAKQGVPVLVYIRSLLFGAEDEFTAAYAETLRRVEALPPGTKFNLKTLFGTDWTMSRGTKLTLGKAFYDMVSGGTVRSAKPLGKDSSNIMQYERI</sequence>
<reference evidence="1 2" key="1">
    <citation type="submission" date="2011-04" db="EMBL/GenBank/DDBJ databases">
        <authorList>
            <person name="Muzny D."/>
            <person name="Qin X."/>
            <person name="Deng J."/>
            <person name="Jiang H."/>
            <person name="Liu Y."/>
            <person name="Qu J."/>
            <person name="Song X.-Z."/>
            <person name="Zhang L."/>
            <person name="Thornton R."/>
            <person name="Coyle M."/>
            <person name="Francisco L."/>
            <person name="Jackson L."/>
            <person name="Javaid M."/>
            <person name="Korchina V."/>
            <person name="Kovar C."/>
            <person name="Mata R."/>
            <person name="Mathew T."/>
            <person name="Ngo R."/>
            <person name="Nguyen L."/>
            <person name="Nguyen N."/>
            <person name="Okwuonu G."/>
            <person name="Ongeri F."/>
            <person name="Pham C."/>
            <person name="Simmons D."/>
            <person name="Wilczek-Boney K."/>
            <person name="Hale W."/>
            <person name="Jakkamsetti A."/>
            <person name="Pham P."/>
            <person name="Ruth R."/>
            <person name="San Lucas F."/>
            <person name="Warren J."/>
            <person name="Zhang J."/>
            <person name="Zhao Z."/>
            <person name="Zhou C."/>
            <person name="Zhu D."/>
            <person name="Lee S."/>
            <person name="Bess C."/>
            <person name="Blankenburg K."/>
            <person name="Forbes L."/>
            <person name="Fu Q."/>
            <person name="Gubbala S."/>
            <person name="Hirani K."/>
            <person name="Jayaseelan J.C."/>
            <person name="Lara F."/>
            <person name="Munidasa M."/>
            <person name="Palculict T."/>
            <person name="Patil S."/>
            <person name="Pu L.-L."/>
            <person name="Saada N."/>
            <person name="Tang L."/>
            <person name="Weissenberger G."/>
            <person name="Zhu Y."/>
            <person name="Hemphill L."/>
            <person name="Shang Y."/>
            <person name="Youmans B."/>
            <person name="Ayvaz T."/>
            <person name="Ross M."/>
            <person name="Santibanez J."/>
            <person name="Aqrawi P."/>
            <person name="Gross S."/>
            <person name="Joshi V."/>
            <person name="Fowler G."/>
            <person name="Nazareth L."/>
            <person name="Reid J."/>
            <person name="Worley K."/>
            <person name="Petrosino J."/>
            <person name="Highlander S."/>
            <person name="Gibbs R."/>
        </authorList>
    </citation>
    <scope>NUCLEOTIDE SEQUENCE [LARGE SCALE GENOMIC DNA]</scope>
    <source>
        <strain evidence="1 2">DSM 2778</strain>
    </source>
</reference>
<dbReference type="AlphaFoldDB" id="F5RJH8"/>
<evidence type="ECO:0000313" key="2">
    <source>
        <dbReference type="Proteomes" id="UP000004067"/>
    </source>
</evidence>
<organism evidence="1 2">
    <name type="scientific">Centipeda periodontii DSM 2778</name>
    <dbReference type="NCBI Taxonomy" id="888060"/>
    <lineage>
        <taxon>Bacteria</taxon>
        <taxon>Bacillati</taxon>
        <taxon>Bacillota</taxon>
        <taxon>Negativicutes</taxon>
        <taxon>Selenomonadales</taxon>
        <taxon>Selenomonadaceae</taxon>
        <taxon>Centipeda</taxon>
    </lineage>
</organism>
<name>F5RJH8_9FIRM</name>
<dbReference type="InterPro" id="IPR010813">
    <property type="entry name" value="DUF1413"/>
</dbReference>
<dbReference type="EMBL" id="AFHQ01000011">
    <property type="protein sequence ID" value="EGK61893.1"/>
    <property type="molecule type" value="Genomic_DNA"/>
</dbReference>
<dbReference type="OrthoDB" id="1666093at2"/>
<evidence type="ECO:0000313" key="1">
    <source>
        <dbReference type="EMBL" id="EGK61893.1"/>
    </source>
</evidence>
<dbReference type="RefSeq" id="WP_006305245.1">
    <property type="nucleotide sequence ID" value="NZ_GL892076.1"/>
</dbReference>
<dbReference type="eggNOG" id="ENOG50334TT">
    <property type="taxonomic scope" value="Bacteria"/>
</dbReference>
<dbReference type="Pfam" id="PF07205">
    <property type="entry name" value="DUF1413"/>
    <property type="match status" value="1"/>
</dbReference>
<dbReference type="HOGENOM" id="CLU_2116614_0_0_9"/>